<evidence type="ECO:0000313" key="4">
    <source>
        <dbReference type="Proteomes" id="UP000013523"/>
    </source>
</evidence>
<dbReference type="PATRIC" id="fig|86416.3.peg.1120"/>
<keyword evidence="2" id="KW-0732">Signal</keyword>
<evidence type="ECO:0000313" key="3">
    <source>
        <dbReference type="EMBL" id="AGK96118.1"/>
    </source>
</evidence>
<dbReference type="Proteomes" id="UP000013523">
    <property type="component" value="Chromosome"/>
</dbReference>
<feature type="signal peptide" evidence="2">
    <location>
        <begin position="1"/>
        <end position="22"/>
    </location>
</feature>
<feature type="region of interest" description="Disordered" evidence="1">
    <location>
        <begin position="80"/>
        <end position="128"/>
    </location>
</feature>
<dbReference type="AlphaFoldDB" id="R4K0N1"/>
<dbReference type="eggNOG" id="ENOG5032772">
    <property type="taxonomic scope" value="Bacteria"/>
</dbReference>
<dbReference type="RefSeq" id="WP_015614441.1">
    <property type="nucleotide sequence ID" value="NC_021182.1"/>
</dbReference>
<organism evidence="3 4">
    <name type="scientific">Clostridium pasteurianum BC1</name>
    <dbReference type="NCBI Taxonomy" id="86416"/>
    <lineage>
        <taxon>Bacteria</taxon>
        <taxon>Bacillati</taxon>
        <taxon>Bacillota</taxon>
        <taxon>Clostridia</taxon>
        <taxon>Eubacteriales</taxon>
        <taxon>Clostridiaceae</taxon>
        <taxon>Clostridium</taxon>
    </lineage>
</organism>
<dbReference type="KEGG" id="cpas:Clopa_1122"/>
<accession>R4K0N1</accession>
<reference evidence="3 4" key="1">
    <citation type="submission" date="2012-01" db="EMBL/GenBank/DDBJ databases">
        <title>Complete sequence of chromosome of Clostridium pasteurianum BC1.</title>
        <authorList>
            <consortium name="US DOE Joint Genome Institute"/>
            <person name="Lucas S."/>
            <person name="Han J."/>
            <person name="Lapidus A."/>
            <person name="Cheng J.-F."/>
            <person name="Goodwin L."/>
            <person name="Pitluck S."/>
            <person name="Peters L."/>
            <person name="Mikhailova N."/>
            <person name="Teshima H."/>
            <person name="Detter J.C."/>
            <person name="Han C."/>
            <person name="Tapia R."/>
            <person name="Land M."/>
            <person name="Hauser L."/>
            <person name="Kyrpides N."/>
            <person name="Ivanova N."/>
            <person name="Pagani I."/>
            <person name="Dunn J."/>
            <person name="Taghavi S."/>
            <person name="Francis A."/>
            <person name="van der Lelie D."/>
            <person name="Woyke T."/>
        </authorList>
    </citation>
    <scope>NUCLEOTIDE SEQUENCE [LARGE SCALE GENOMIC DNA]</scope>
    <source>
        <strain evidence="3 4">BC1</strain>
    </source>
</reference>
<evidence type="ECO:0000256" key="1">
    <source>
        <dbReference type="SAM" id="MobiDB-lite"/>
    </source>
</evidence>
<evidence type="ECO:0000256" key="2">
    <source>
        <dbReference type="SAM" id="SignalP"/>
    </source>
</evidence>
<protein>
    <recommendedName>
        <fullName evidence="5">Lipoprotein</fullName>
    </recommendedName>
</protein>
<keyword evidence="4" id="KW-1185">Reference proteome</keyword>
<gene>
    <name evidence="3" type="ORF">Clopa_1122</name>
</gene>
<name>R4K0N1_CLOPA</name>
<sequence>MDKKKIALSLVVSMLVASPLYGCGQKNITDKDKEEAQQQQSNYSAPFVYYPYSFFQGYTVNNGARGNVDFFGWHSWTTNTTGVNSPYTSSNSSIKGSSGGVSSSSTSHIGSSSDSGGYSGVHGGSAAG</sequence>
<feature type="compositionally biased region" description="Low complexity" evidence="1">
    <location>
        <begin position="87"/>
        <end position="116"/>
    </location>
</feature>
<dbReference type="OrthoDB" id="1904283at2"/>
<evidence type="ECO:0008006" key="5">
    <source>
        <dbReference type="Google" id="ProtNLM"/>
    </source>
</evidence>
<feature type="chain" id="PRO_5038587340" description="Lipoprotein" evidence="2">
    <location>
        <begin position="23"/>
        <end position="128"/>
    </location>
</feature>
<feature type="compositionally biased region" description="Gly residues" evidence="1">
    <location>
        <begin position="117"/>
        <end position="128"/>
    </location>
</feature>
<dbReference type="HOGENOM" id="CLU_1999876_0_0_9"/>
<proteinExistence type="predicted"/>
<dbReference type="EMBL" id="CP003261">
    <property type="protein sequence ID" value="AGK96118.1"/>
    <property type="molecule type" value="Genomic_DNA"/>
</dbReference>
<dbReference type="STRING" id="86416.Clopa_1122"/>